<comment type="caution">
    <text evidence="2">The sequence shown here is derived from an EMBL/GenBank/DDBJ whole genome shotgun (WGS) entry which is preliminary data.</text>
</comment>
<evidence type="ECO:0000259" key="1">
    <source>
        <dbReference type="Pfam" id="PF01909"/>
    </source>
</evidence>
<name>A0A975X7V0_9BURK</name>
<dbReference type="InterPro" id="IPR043519">
    <property type="entry name" value="NT_sf"/>
</dbReference>
<dbReference type="Gene3D" id="3.30.460.10">
    <property type="entry name" value="Beta Polymerase, domain 2"/>
    <property type="match status" value="1"/>
</dbReference>
<dbReference type="Pfam" id="PF01909">
    <property type="entry name" value="NTP_transf_2"/>
    <property type="match status" value="1"/>
</dbReference>
<reference evidence="2 3" key="1">
    <citation type="submission" date="2018-01" db="EMBL/GenBank/DDBJ databases">
        <authorList>
            <person name="Clerissi C."/>
        </authorList>
    </citation>
    <scope>NUCLEOTIDE SEQUENCE [LARGE SCALE GENOMIC DNA]</scope>
    <source>
        <strain evidence="2">Cupriavidus taiwanensis LMG 19430</strain>
    </source>
</reference>
<evidence type="ECO:0000313" key="2">
    <source>
        <dbReference type="EMBL" id="SOY60229.1"/>
    </source>
</evidence>
<gene>
    <name evidence="2" type="ORF">CBM2586_A110077</name>
</gene>
<dbReference type="AlphaFoldDB" id="A0A975X7V0"/>
<dbReference type="SUPFAM" id="SSF81301">
    <property type="entry name" value="Nucleotidyltransferase"/>
    <property type="match status" value="1"/>
</dbReference>
<dbReference type="CDD" id="cd05403">
    <property type="entry name" value="NT_KNTase_like"/>
    <property type="match status" value="1"/>
</dbReference>
<feature type="domain" description="Polymerase nucleotidyl transferase" evidence="1">
    <location>
        <begin position="12"/>
        <end position="52"/>
    </location>
</feature>
<organism evidence="2 3">
    <name type="scientific">Cupriavidus taiwanensis</name>
    <dbReference type="NCBI Taxonomy" id="164546"/>
    <lineage>
        <taxon>Bacteria</taxon>
        <taxon>Pseudomonadati</taxon>
        <taxon>Pseudomonadota</taxon>
        <taxon>Betaproteobacteria</taxon>
        <taxon>Burkholderiales</taxon>
        <taxon>Burkholderiaceae</taxon>
        <taxon>Cupriavidus</taxon>
    </lineage>
</organism>
<dbReference type="Proteomes" id="UP000257016">
    <property type="component" value="Unassembled WGS sequence"/>
</dbReference>
<sequence>MALRDTFGNRLLSFYLHGSAARGDRRPDSDIDTMAIFESVDAELLERVRHIQQSFNKLTISVYSASNITNYPRFRRYGLLKGTMHIAGPLCFAQESTSTDSACGIVNNAYTIRQMARGYLVAASYGHRAYYMLGLMTKLGDHGCLRPLQQLESGSYPKNRADVVAYFSADKQASALLNHASRLNEEETSLRAQLLAGRRDSLEQGWCKLNDFAAEVEEKARRYLT</sequence>
<protein>
    <submittedName>
        <fullName evidence="2">Nucleotidyltransferase family protein</fullName>
    </submittedName>
</protein>
<dbReference type="EMBL" id="OFSN01000003">
    <property type="protein sequence ID" value="SOY60229.1"/>
    <property type="molecule type" value="Genomic_DNA"/>
</dbReference>
<evidence type="ECO:0000313" key="3">
    <source>
        <dbReference type="Proteomes" id="UP000257016"/>
    </source>
</evidence>
<proteinExistence type="predicted"/>
<accession>A0A975X7V0</accession>
<dbReference type="InterPro" id="IPR002934">
    <property type="entry name" value="Polymerase_NTP_transf_dom"/>
</dbReference>
<dbReference type="GO" id="GO:0016779">
    <property type="term" value="F:nucleotidyltransferase activity"/>
    <property type="evidence" value="ECO:0007669"/>
    <property type="project" value="InterPro"/>
</dbReference>